<proteinExistence type="predicted"/>
<sequence length="471" mass="54092">MEEALTLQRTDLRSEQVRMKWVVCIGVFWILSTSIAHAAIDICSLKPKDLPLEPVCIYRNPDVPDDQEEPTEIPEKIPGSTNPRVWELSKANGRFALSLFKQLSKGKSEDANIFMSPLSISTAFAMTKLGACNSTLEQIMKVFEFDTIKEKTSDQVHFFFAKLNCRLYRKTHNSVELVSANRLFGEKTFEFNENYQNISEMVYGAKLLPLNFKEKPEASRQIINEWISEKTNHRINNTLPEGSVHVNSILVLVNTIYFKGQWRHKFNRRNSMESKFHVSKTHSCLVQMMYQENTYHYGNFPEDKVQVLEMFYNREGISMMIVLPDKDTKLAEVEENLTHKKLSGWLNDMKTKQVAVHFPRFRIEDNFSLKENLHYMGLHDIFSAEHASLPGLVANNQNDLYVSDAFHKAFLEVNEEGSEAAAATAILFVGRSLNPNREVFVADRPFLLFIRETTINTLIFAGRVADPCSGR</sequence>
<comment type="caution">
    <text evidence="1">The sequence shown here is derived from an EMBL/GenBank/DDBJ whole genome shotgun (WGS) entry which is preliminary data.</text>
</comment>
<name>A0ACC5YQB6_9TELE</name>
<evidence type="ECO:0000313" key="2">
    <source>
        <dbReference type="Proteomes" id="UP000830395"/>
    </source>
</evidence>
<reference evidence="1" key="1">
    <citation type="submission" date="2020-02" db="EMBL/GenBank/DDBJ databases">
        <title>Genome sequencing of the panga catfish, Pangasius djambal.</title>
        <authorList>
            <person name="Wen M."/>
            <person name="Zahm M."/>
            <person name="Roques C."/>
            <person name="Cabau C."/>
            <person name="Klopp C."/>
            <person name="Donnadieu C."/>
            <person name="Jouanno E."/>
            <person name="Avarre J.-C."/>
            <person name="Campet M."/>
            <person name="Ha T."/>
            <person name="Dugue R."/>
            <person name="Lampietro C."/>
            <person name="Louis A."/>
            <person name="Herpin A."/>
            <person name="Echchiki A."/>
            <person name="Berthelot C."/>
            <person name="Parey E."/>
            <person name="Roest-Crollius H."/>
            <person name="Braasch I."/>
            <person name="Postlethwait J.H."/>
            <person name="Bobe J."/>
            <person name="Montfort J."/>
            <person name="Bouchez O."/>
            <person name="Begum T."/>
            <person name="Schartl M."/>
            <person name="Gustiano R."/>
            <person name="Guiguen Y."/>
        </authorList>
    </citation>
    <scope>NUCLEOTIDE SEQUENCE</scope>
    <source>
        <strain evidence="1">Pdj_M5554</strain>
    </source>
</reference>
<keyword evidence="2" id="KW-1185">Reference proteome</keyword>
<organism evidence="1 2">
    <name type="scientific">Pangasius djambal</name>
    <dbReference type="NCBI Taxonomy" id="1691987"/>
    <lineage>
        <taxon>Eukaryota</taxon>
        <taxon>Metazoa</taxon>
        <taxon>Chordata</taxon>
        <taxon>Craniata</taxon>
        <taxon>Vertebrata</taxon>
        <taxon>Euteleostomi</taxon>
        <taxon>Actinopterygii</taxon>
        <taxon>Neopterygii</taxon>
        <taxon>Teleostei</taxon>
        <taxon>Ostariophysi</taxon>
        <taxon>Siluriformes</taxon>
        <taxon>Pangasiidae</taxon>
        <taxon>Pangasius</taxon>
    </lineage>
</organism>
<accession>A0ACC5YQB6</accession>
<gene>
    <name evidence="1" type="ORF">PDJAM_G00026230</name>
</gene>
<evidence type="ECO:0000313" key="1">
    <source>
        <dbReference type="EMBL" id="MCJ8737633.1"/>
    </source>
</evidence>
<dbReference type="Proteomes" id="UP000830395">
    <property type="component" value="Chromosome 11"/>
</dbReference>
<protein>
    <submittedName>
        <fullName evidence="1">Uncharacterized protein</fullName>
    </submittedName>
</protein>
<dbReference type="EMBL" id="CM040985">
    <property type="protein sequence ID" value="MCJ8737633.1"/>
    <property type="molecule type" value="Genomic_DNA"/>
</dbReference>